<feature type="compositionally biased region" description="Low complexity" evidence="1">
    <location>
        <begin position="56"/>
        <end position="68"/>
    </location>
</feature>
<feature type="region of interest" description="Disordered" evidence="1">
    <location>
        <begin position="47"/>
        <end position="68"/>
    </location>
</feature>
<protein>
    <submittedName>
        <fullName evidence="2">Uncharacterized protein</fullName>
    </submittedName>
</protein>
<accession>A0AAV2E1K4</accession>
<dbReference type="Proteomes" id="UP001497516">
    <property type="component" value="Chromosome 3"/>
</dbReference>
<evidence type="ECO:0000256" key="1">
    <source>
        <dbReference type="SAM" id="MobiDB-lite"/>
    </source>
</evidence>
<name>A0AAV2E1K4_9ROSI</name>
<dbReference type="EMBL" id="OZ034816">
    <property type="protein sequence ID" value="CAL1379663.1"/>
    <property type="molecule type" value="Genomic_DNA"/>
</dbReference>
<organism evidence="2 3">
    <name type="scientific">Linum trigynum</name>
    <dbReference type="NCBI Taxonomy" id="586398"/>
    <lineage>
        <taxon>Eukaryota</taxon>
        <taxon>Viridiplantae</taxon>
        <taxon>Streptophyta</taxon>
        <taxon>Embryophyta</taxon>
        <taxon>Tracheophyta</taxon>
        <taxon>Spermatophyta</taxon>
        <taxon>Magnoliopsida</taxon>
        <taxon>eudicotyledons</taxon>
        <taxon>Gunneridae</taxon>
        <taxon>Pentapetalae</taxon>
        <taxon>rosids</taxon>
        <taxon>fabids</taxon>
        <taxon>Malpighiales</taxon>
        <taxon>Linaceae</taxon>
        <taxon>Linum</taxon>
    </lineage>
</organism>
<keyword evidence="3" id="KW-1185">Reference proteome</keyword>
<proteinExistence type="predicted"/>
<gene>
    <name evidence="2" type="ORF">LTRI10_LOCUS21167</name>
</gene>
<reference evidence="2 3" key="1">
    <citation type="submission" date="2024-04" db="EMBL/GenBank/DDBJ databases">
        <authorList>
            <person name="Fracassetti M."/>
        </authorList>
    </citation>
    <scope>NUCLEOTIDE SEQUENCE [LARGE SCALE GENOMIC DNA]</scope>
</reference>
<dbReference type="AlphaFoldDB" id="A0AAV2E1K4"/>
<sequence length="122" mass="13576">MPKNLVHLRQAPPLRIRPAASISHPQFFFFATTRRRYIDRPPPILLLSNHPPSLDQSPTPNSSTQSPAAAASIYHPQFFLVESDASLEEMAATGLGTLMMATVGFKGWRRRQSRKRGGRGPL</sequence>
<evidence type="ECO:0000313" key="3">
    <source>
        <dbReference type="Proteomes" id="UP001497516"/>
    </source>
</evidence>
<evidence type="ECO:0000313" key="2">
    <source>
        <dbReference type="EMBL" id="CAL1379663.1"/>
    </source>
</evidence>